<keyword evidence="1" id="KW-0472">Membrane</keyword>
<organism evidence="3 4">
    <name type="scientific">Segniliparus rugosus (strain ATCC BAA-974 / DSM 45345 / CCUG 50838 / CIP 108380 / JCM 13579 / CDC 945)</name>
    <dbReference type="NCBI Taxonomy" id="679197"/>
    <lineage>
        <taxon>Bacteria</taxon>
        <taxon>Bacillati</taxon>
        <taxon>Actinomycetota</taxon>
        <taxon>Actinomycetes</taxon>
        <taxon>Mycobacteriales</taxon>
        <taxon>Segniliparaceae</taxon>
        <taxon>Segniliparus</taxon>
    </lineage>
</organism>
<dbReference type="Gene3D" id="3.40.50.12780">
    <property type="entry name" value="N-terminal domain of ligase-like"/>
    <property type="match status" value="1"/>
</dbReference>
<dbReference type="Pfam" id="PF00501">
    <property type="entry name" value="AMP-binding"/>
    <property type="match status" value="1"/>
</dbReference>
<dbReference type="InterPro" id="IPR050237">
    <property type="entry name" value="ATP-dep_AMP-bd_enzyme"/>
</dbReference>
<name>U1N8V6_SEGRC</name>
<dbReference type="EMBL" id="ACZI02000002">
    <property type="protein sequence ID" value="ERG69258.1"/>
    <property type="molecule type" value="Genomic_DNA"/>
</dbReference>
<dbReference type="AlphaFoldDB" id="U1N8V6"/>
<dbReference type="eggNOG" id="COG0318">
    <property type="taxonomic scope" value="Bacteria"/>
</dbReference>
<keyword evidence="1" id="KW-1133">Transmembrane helix</keyword>
<dbReference type="SUPFAM" id="SSF56801">
    <property type="entry name" value="Acetyl-CoA synthetase-like"/>
    <property type="match status" value="1"/>
</dbReference>
<accession>U1N8V6</accession>
<evidence type="ECO:0000256" key="1">
    <source>
        <dbReference type="SAM" id="Phobius"/>
    </source>
</evidence>
<feature type="transmembrane region" description="Helical" evidence="1">
    <location>
        <begin position="68"/>
        <end position="87"/>
    </location>
</feature>
<evidence type="ECO:0000313" key="3">
    <source>
        <dbReference type="EMBL" id="ERG69258.1"/>
    </source>
</evidence>
<comment type="caution">
    <text evidence="3">The sequence shown here is derived from an EMBL/GenBank/DDBJ whole genome shotgun (WGS) entry which is preliminary data.</text>
</comment>
<dbReference type="PANTHER" id="PTHR43767:SF1">
    <property type="entry name" value="NONRIBOSOMAL PEPTIDE SYNTHASE PES1 (EUROFUNG)-RELATED"/>
    <property type="match status" value="1"/>
</dbReference>
<feature type="domain" description="AMP-dependent synthetase/ligase" evidence="2">
    <location>
        <begin position="11"/>
        <end position="367"/>
    </location>
</feature>
<dbReference type="OrthoDB" id="5240965at2"/>
<gene>
    <name evidence="3" type="ORF">HMPREF9336_04149</name>
</gene>
<dbReference type="InterPro" id="IPR000873">
    <property type="entry name" value="AMP-dep_synth/lig_dom"/>
</dbReference>
<dbReference type="RefSeq" id="WP_021030120.1">
    <property type="nucleotide sequence ID" value="NZ_KI391953.1"/>
</dbReference>
<protein>
    <recommendedName>
        <fullName evidence="2">AMP-dependent synthetase/ligase domain-containing protein</fullName>
    </recommendedName>
</protein>
<reference evidence="3 4" key="1">
    <citation type="journal article" date="2011" name="Stand. Genomic Sci.">
        <title>High quality draft genome sequence of Segniliparus rugosus CDC 945(T)= (ATCC BAA-974(T)).</title>
        <authorList>
            <person name="Earl A.M."/>
            <person name="Desjardins C.A."/>
            <person name="Fitzgerald M.G."/>
            <person name="Arachchi H.M."/>
            <person name="Zeng Q."/>
            <person name="Mehta T."/>
            <person name="Griggs A."/>
            <person name="Birren B.W."/>
            <person name="Toney N.C."/>
            <person name="Carr J."/>
            <person name="Posey J."/>
            <person name="Butler W.R."/>
        </authorList>
    </citation>
    <scope>NUCLEOTIDE SEQUENCE [LARGE SCALE GENOMIC DNA]</scope>
    <source>
        <strain evidence="4">ATCC BAA-974 / DSM 45345 / CCUG 50838 / CIP 108380 / JCM 13579 / CDC 945</strain>
    </source>
</reference>
<dbReference type="Gene3D" id="3.30.300.30">
    <property type="match status" value="1"/>
</dbReference>
<dbReference type="PANTHER" id="PTHR43767">
    <property type="entry name" value="LONG-CHAIN-FATTY-ACID--COA LIGASE"/>
    <property type="match status" value="1"/>
</dbReference>
<evidence type="ECO:0000259" key="2">
    <source>
        <dbReference type="Pfam" id="PF00501"/>
    </source>
</evidence>
<keyword evidence="1" id="KW-0812">Transmembrane</keyword>
<dbReference type="InterPro" id="IPR042099">
    <property type="entry name" value="ANL_N_sf"/>
</dbReference>
<evidence type="ECO:0000313" key="4">
    <source>
        <dbReference type="Proteomes" id="UP000004816"/>
    </source>
</evidence>
<dbReference type="Proteomes" id="UP000004816">
    <property type="component" value="Unassembled WGS sequence"/>
</dbReference>
<dbReference type="GO" id="GO:0016878">
    <property type="term" value="F:acid-thiol ligase activity"/>
    <property type="evidence" value="ECO:0007669"/>
    <property type="project" value="UniProtKB-ARBA"/>
</dbReference>
<dbReference type="InterPro" id="IPR045851">
    <property type="entry name" value="AMP-bd_C_sf"/>
</dbReference>
<dbReference type="HOGENOM" id="CLU_000022_59_10_11"/>
<dbReference type="STRING" id="679197.HMPREF9336_04149"/>
<sequence length="504" mass="53028">MTSRDFVAALFARAEASPDAPALADSGSGALDYRTFSARIGAAATRLRGLGFGPGQRMLFSVRPGADMLAFLLGAIAAGGSVAFIDPGMGPDLFRRRAERIAPSFAAMESLLYTASAPGPLRAYARRKCLVLPRFSDLPVRHIHAGRRLPGVPRSSTPLRSLLEPVPERFAFAPAPEAEALIVPTSGTTADPKMVVHTRGTLGWGLSHFTARAGLGPGAHVVTDQLMVGLPALISGALWTIPRPRAAARTNPQKFARLLDGAAHSAATHTFVTPADLPAVLAARADAPSKLRCLLLGGAVATPTLLAQAAKAWPGAAPLVVYGMTEMLPVGFGSDGTAFDLVPGVSARIAKDDELWLSGPGLCRSYLGHKPLAELATGDLARLDGDRLTLIGRKKDMIIRGKTNIYPGLYEPAINSLDGVREGWLVGVPDQIGDERVVLALVPADRAPPDLAARVRRALPGLIDRDALPDEVIVIDKTPVSGRSRKVDRAALRALVASLERHGG</sequence>
<proteinExistence type="predicted"/>
<keyword evidence="4" id="KW-1185">Reference proteome</keyword>